<dbReference type="Proteomes" id="UP000265566">
    <property type="component" value="Chromosome 6"/>
</dbReference>
<organism evidence="1 2">
    <name type="scientific">Medicago truncatula</name>
    <name type="common">Barrel medic</name>
    <name type="synonym">Medicago tribuloides</name>
    <dbReference type="NCBI Taxonomy" id="3880"/>
    <lineage>
        <taxon>Eukaryota</taxon>
        <taxon>Viridiplantae</taxon>
        <taxon>Streptophyta</taxon>
        <taxon>Embryophyta</taxon>
        <taxon>Tracheophyta</taxon>
        <taxon>Spermatophyta</taxon>
        <taxon>Magnoliopsida</taxon>
        <taxon>eudicotyledons</taxon>
        <taxon>Gunneridae</taxon>
        <taxon>Pentapetalae</taxon>
        <taxon>rosids</taxon>
        <taxon>fabids</taxon>
        <taxon>Fabales</taxon>
        <taxon>Fabaceae</taxon>
        <taxon>Papilionoideae</taxon>
        <taxon>50 kb inversion clade</taxon>
        <taxon>NPAAA clade</taxon>
        <taxon>Hologalegina</taxon>
        <taxon>IRL clade</taxon>
        <taxon>Trifolieae</taxon>
        <taxon>Medicago</taxon>
    </lineage>
</organism>
<dbReference type="EMBL" id="PSQE01000006">
    <property type="protein sequence ID" value="RHN52758.1"/>
    <property type="molecule type" value="Genomic_DNA"/>
</dbReference>
<accession>A0A396HJH0</accession>
<gene>
    <name evidence="1" type="ORF">MtrunA17_Chr6g0483951</name>
</gene>
<proteinExistence type="predicted"/>
<dbReference type="Gramene" id="rna37462">
    <property type="protein sequence ID" value="RHN52758.1"/>
    <property type="gene ID" value="gene37462"/>
</dbReference>
<reference evidence="2" key="1">
    <citation type="journal article" date="2018" name="Nat. Plants">
        <title>Whole-genome landscape of Medicago truncatula symbiotic genes.</title>
        <authorList>
            <person name="Pecrix Y."/>
            <person name="Staton S.E."/>
            <person name="Sallet E."/>
            <person name="Lelandais-Briere C."/>
            <person name="Moreau S."/>
            <person name="Carrere S."/>
            <person name="Blein T."/>
            <person name="Jardinaud M.F."/>
            <person name="Latrasse D."/>
            <person name="Zouine M."/>
            <person name="Zahm M."/>
            <person name="Kreplak J."/>
            <person name="Mayjonade B."/>
            <person name="Satge C."/>
            <person name="Perez M."/>
            <person name="Cauet S."/>
            <person name="Marande W."/>
            <person name="Chantry-Darmon C."/>
            <person name="Lopez-Roques C."/>
            <person name="Bouchez O."/>
            <person name="Berard A."/>
            <person name="Debelle F."/>
            <person name="Munos S."/>
            <person name="Bendahmane A."/>
            <person name="Berges H."/>
            <person name="Niebel A."/>
            <person name="Buitink J."/>
            <person name="Frugier F."/>
            <person name="Benhamed M."/>
            <person name="Crespi M."/>
            <person name="Gouzy J."/>
            <person name="Gamas P."/>
        </authorList>
    </citation>
    <scope>NUCLEOTIDE SEQUENCE [LARGE SCALE GENOMIC DNA]</scope>
    <source>
        <strain evidence="2">cv. Jemalong A17</strain>
    </source>
</reference>
<name>A0A396HJH0_MEDTR</name>
<evidence type="ECO:0000313" key="2">
    <source>
        <dbReference type="Proteomes" id="UP000265566"/>
    </source>
</evidence>
<protein>
    <submittedName>
        <fullName evidence="1">Uncharacterized protein</fullName>
    </submittedName>
</protein>
<evidence type="ECO:0000313" key="1">
    <source>
        <dbReference type="EMBL" id="RHN52758.1"/>
    </source>
</evidence>
<comment type="caution">
    <text evidence="1">The sequence shown here is derived from an EMBL/GenBank/DDBJ whole genome shotgun (WGS) entry which is preliminary data.</text>
</comment>
<sequence>MVQIFILGYIEKERSLISLEVTASGCSCVHNLVIVAFASLNTTVSLFVQVTYPLRAITETNLSNIVGIKWTVSSPKEF</sequence>
<dbReference type="AlphaFoldDB" id="A0A396HJH0"/>